<organism evidence="1 2">
    <name type="scientific">Rhizobium metallidurans</name>
    <dbReference type="NCBI Taxonomy" id="1265931"/>
    <lineage>
        <taxon>Bacteria</taxon>
        <taxon>Pseudomonadati</taxon>
        <taxon>Pseudomonadota</taxon>
        <taxon>Alphaproteobacteria</taxon>
        <taxon>Hyphomicrobiales</taxon>
        <taxon>Rhizobiaceae</taxon>
        <taxon>Rhizobium/Agrobacterium group</taxon>
        <taxon>Rhizobium</taxon>
    </lineage>
</organism>
<sequence>MNKKTDHSADLLVTEKDGVVARLAVRGGVRRPDALQGFLNAFASAMLSADACPTASFIAGKVLQRTERTGVFNLEETAQRKQTFDSALRHARQSSSPHGRLAAELAQLSRYVVWQSGRSGPFASVNFSKAHAHSVLVGPSGIETRPDIRICLILMEPYTRFPDNVQARSKAFVLLSPSEICIDGDAWLRADAGSVFSVEAGQAFAIRCTSQPLLAIWCQLEEGFK</sequence>
<dbReference type="InterPro" id="IPR031723">
    <property type="entry name" value="DMSP_lyase"/>
</dbReference>
<name>A0A7W6CME6_9HYPH</name>
<protein>
    <recommendedName>
        <fullName evidence="3">Dimethlysulfoniopropionate lyase</fullName>
    </recommendedName>
</protein>
<comment type="caution">
    <text evidence="1">The sequence shown here is derived from an EMBL/GenBank/DDBJ whole genome shotgun (WGS) entry which is preliminary data.</text>
</comment>
<evidence type="ECO:0008006" key="3">
    <source>
        <dbReference type="Google" id="ProtNLM"/>
    </source>
</evidence>
<accession>A0A7W6CME6</accession>
<dbReference type="RefSeq" id="WP_183898664.1">
    <property type="nucleotide sequence ID" value="NZ_JACIDW010000001.1"/>
</dbReference>
<dbReference type="InterPro" id="IPR014710">
    <property type="entry name" value="RmlC-like_jellyroll"/>
</dbReference>
<dbReference type="AlphaFoldDB" id="A0A7W6CME6"/>
<gene>
    <name evidence="1" type="ORF">GGQ67_000589</name>
</gene>
<dbReference type="GO" id="GO:0047869">
    <property type="term" value="F:dimethylpropiothetin dethiomethylase activity"/>
    <property type="evidence" value="ECO:0007669"/>
    <property type="project" value="InterPro"/>
</dbReference>
<keyword evidence="2" id="KW-1185">Reference proteome</keyword>
<dbReference type="EMBL" id="JACIDW010000001">
    <property type="protein sequence ID" value="MBB3962971.1"/>
    <property type="molecule type" value="Genomic_DNA"/>
</dbReference>
<reference evidence="1 2" key="1">
    <citation type="submission" date="2020-08" db="EMBL/GenBank/DDBJ databases">
        <title>Genomic Encyclopedia of Type Strains, Phase IV (KMG-IV): sequencing the most valuable type-strain genomes for metagenomic binning, comparative biology and taxonomic classification.</title>
        <authorList>
            <person name="Goeker M."/>
        </authorList>
    </citation>
    <scope>NUCLEOTIDE SEQUENCE [LARGE SCALE GENOMIC DNA]</scope>
    <source>
        <strain evidence="1 2">DSM 26575</strain>
    </source>
</reference>
<evidence type="ECO:0000313" key="1">
    <source>
        <dbReference type="EMBL" id="MBB3962971.1"/>
    </source>
</evidence>
<evidence type="ECO:0000313" key="2">
    <source>
        <dbReference type="Proteomes" id="UP000582090"/>
    </source>
</evidence>
<dbReference type="Pfam" id="PF16867">
    <property type="entry name" value="DMSP_lyase"/>
    <property type="match status" value="1"/>
</dbReference>
<dbReference type="Gene3D" id="2.60.120.10">
    <property type="entry name" value="Jelly Rolls"/>
    <property type="match status" value="1"/>
</dbReference>
<proteinExistence type="predicted"/>
<dbReference type="Proteomes" id="UP000582090">
    <property type="component" value="Unassembled WGS sequence"/>
</dbReference>